<dbReference type="GO" id="GO:0004135">
    <property type="term" value="F:amylo-alpha-1,6-glucosidase activity"/>
    <property type="evidence" value="ECO:0007669"/>
    <property type="project" value="InterPro"/>
</dbReference>
<dbReference type="InterPro" id="IPR014756">
    <property type="entry name" value="Ig_E-set"/>
</dbReference>
<evidence type="ECO:0000256" key="1">
    <source>
        <dbReference type="ARBA" id="ARBA00008061"/>
    </source>
</evidence>
<dbReference type="InterPro" id="IPR013780">
    <property type="entry name" value="Glyco_hydro_b"/>
</dbReference>
<dbReference type="Gene3D" id="3.20.20.80">
    <property type="entry name" value="Glycosidases"/>
    <property type="match status" value="1"/>
</dbReference>
<dbReference type="InterPro" id="IPR006047">
    <property type="entry name" value="GH13_cat_dom"/>
</dbReference>
<proteinExistence type="inferred from homology"/>
<dbReference type="SMART" id="SM00642">
    <property type="entry name" value="Aamy"/>
    <property type="match status" value="1"/>
</dbReference>
<dbReference type="Gene3D" id="2.60.40.1180">
    <property type="entry name" value="Golgi alpha-mannosidase II"/>
    <property type="match status" value="1"/>
</dbReference>
<dbReference type="CDD" id="cd11326">
    <property type="entry name" value="AmyAc_Glg_debranch"/>
    <property type="match status" value="1"/>
</dbReference>
<evidence type="ECO:0000256" key="4">
    <source>
        <dbReference type="SAM" id="MobiDB-lite"/>
    </source>
</evidence>
<dbReference type="SUPFAM" id="SSF51011">
    <property type="entry name" value="Glycosyl hydrolase domain"/>
    <property type="match status" value="1"/>
</dbReference>
<accession>A0A839N519</accession>
<sequence>MPESLTATARTSPDAPPPLGATADGTGVEFSVYAGNATAVDVCLFDEHGAERRVSLHRHAHGMWAGHVPGIVVGQLYGYRATGPWDPTQGHRYNPAKLLLDPYARGVVGEIDWRPEVFGHRVEDDLSGDAEVRDDRDSAPYVPRSVVVGNGFDWGDDKPPHTPWDRTFVYETHVRGLTRTLPDVPEHLRGTYAGVAHPATIAHLTRLGVTAVELLPVHAFTSEPELVQRDLTNYWGYNTLGFFAPHPAYAAAQSPQEAIHEFKGMVKLLHAAGLEVILDVVYNHTCEQGSGSGATLSWRGLSSATYYRLDERGNDVDVTGCGNTLDMRHPETVRMVLDSLRYWATEMRVDGFRFDLAPALARGLDDAFHPDHPFLMALRTDPVLSRVKLIAEPWDVGSHGWRTGQFPAPFADWNDRFRDTVRNFWLVDLAGDQAGHPGHGVSDLGTRIAGSRDLFASRSPLASINMITAHDGFTAADVASYDHKHNDANGEGGTDGSNDNHSWNFGVEGDDGASDVIEASRRRAIRNLLATLLTSAGVPMLLGGDEFGRSQQGNNNAYCQDNEISWYDWDLAKRQADLIDTTTFLIELRAAHPVLRQRTFFPGDPIDGDALAALHWHGADGSIMTADEWNDGGTRTLQVVFDGSDVGDDRILLVLHGGAHDREVTLPAQTGVTRWELAWDSFYERPDELPSASVAVGAELTMHAGSFAILIGA</sequence>
<dbReference type="GO" id="GO:0005980">
    <property type="term" value="P:glycogen catabolic process"/>
    <property type="evidence" value="ECO:0007669"/>
    <property type="project" value="InterPro"/>
</dbReference>
<feature type="region of interest" description="Disordered" evidence="4">
    <location>
        <begin position="484"/>
        <end position="505"/>
    </location>
</feature>
<feature type="compositionally biased region" description="Polar residues" evidence="4">
    <location>
        <begin position="1"/>
        <end position="11"/>
    </location>
</feature>
<dbReference type="Pfam" id="PF02922">
    <property type="entry name" value="CBM_48"/>
    <property type="match status" value="1"/>
</dbReference>
<evidence type="ECO:0000256" key="3">
    <source>
        <dbReference type="ARBA" id="ARBA00023295"/>
    </source>
</evidence>
<dbReference type="InterPro" id="IPR044505">
    <property type="entry name" value="GlgX_Isoamylase_N_E_set"/>
</dbReference>
<feature type="region of interest" description="Disordered" evidence="4">
    <location>
        <begin position="1"/>
        <end position="23"/>
    </location>
</feature>
<evidence type="ECO:0000256" key="2">
    <source>
        <dbReference type="ARBA" id="ARBA00022801"/>
    </source>
</evidence>
<dbReference type="EMBL" id="JACHVQ010000001">
    <property type="protein sequence ID" value="MBB2890315.1"/>
    <property type="molecule type" value="Genomic_DNA"/>
</dbReference>
<evidence type="ECO:0000313" key="6">
    <source>
        <dbReference type="EMBL" id="MBB2890315.1"/>
    </source>
</evidence>
<dbReference type="Gene3D" id="2.60.40.10">
    <property type="entry name" value="Immunoglobulins"/>
    <property type="match status" value="1"/>
</dbReference>
<organism evidence="6 7">
    <name type="scientific">Flexivirga oryzae</name>
    <dbReference type="NCBI Taxonomy" id="1794944"/>
    <lineage>
        <taxon>Bacteria</taxon>
        <taxon>Bacillati</taxon>
        <taxon>Actinomycetota</taxon>
        <taxon>Actinomycetes</taxon>
        <taxon>Micrococcales</taxon>
        <taxon>Dermacoccaceae</taxon>
        <taxon>Flexivirga</taxon>
    </lineage>
</organism>
<name>A0A839N519_9MICO</name>
<dbReference type="PANTHER" id="PTHR43002">
    <property type="entry name" value="GLYCOGEN DEBRANCHING ENZYME"/>
    <property type="match status" value="1"/>
</dbReference>
<dbReference type="Proteomes" id="UP000559182">
    <property type="component" value="Unassembled WGS sequence"/>
</dbReference>
<keyword evidence="3 6" id="KW-0326">Glycosidase</keyword>
<dbReference type="InterPro" id="IPR013783">
    <property type="entry name" value="Ig-like_fold"/>
</dbReference>
<dbReference type="SUPFAM" id="SSF51445">
    <property type="entry name" value="(Trans)glycosidases"/>
    <property type="match status" value="1"/>
</dbReference>
<feature type="domain" description="Glycosyl hydrolase family 13 catalytic" evidence="5">
    <location>
        <begin position="171"/>
        <end position="589"/>
    </location>
</feature>
<evidence type="ECO:0000259" key="5">
    <source>
        <dbReference type="SMART" id="SM00642"/>
    </source>
</evidence>
<dbReference type="RefSeq" id="WP_343065689.1">
    <property type="nucleotide sequence ID" value="NZ_JACHVQ010000001.1"/>
</dbReference>
<dbReference type="CDD" id="cd02856">
    <property type="entry name" value="E_set_GDE_Isoamylase_N"/>
    <property type="match status" value="1"/>
</dbReference>
<dbReference type="NCBIfam" id="TIGR02100">
    <property type="entry name" value="glgX_debranch"/>
    <property type="match status" value="1"/>
</dbReference>
<comment type="caution">
    <text evidence="6">The sequence shown here is derived from an EMBL/GenBank/DDBJ whole genome shotgun (WGS) entry which is preliminary data.</text>
</comment>
<dbReference type="EC" id="3.2.1.-" evidence="6"/>
<keyword evidence="2 6" id="KW-0378">Hydrolase</keyword>
<dbReference type="InterPro" id="IPR017853">
    <property type="entry name" value="GH"/>
</dbReference>
<dbReference type="InterPro" id="IPR011837">
    <property type="entry name" value="Glycogen_debranch_GlgX"/>
</dbReference>
<reference evidence="6 7" key="1">
    <citation type="submission" date="2020-08" db="EMBL/GenBank/DDBJ databases">
        <title>Sequencing the genomes of 1000 actinobacteria strains.</title>
        <authorList>
            <person name="Klenk H.-P."/>
        </authorList>
    </citation>
    <scope>NUCLEOTIDE SEQUENCE [LARGE SCALE GENOMIC DNA]</scope>
    <source>
        <strain evidence="6 7">DSM 105369</strain>
    </source>
</reference>
<dbReference type="SUPFAM" id="SSF81296">
    <property type="entry name" value="E set domains"/>
    <property type="match status" value="1"/>
</dbReference>
<protein>
    <submittedName>
        <fullName evidence="6">Glycogen operon protein</fullName>
        <ecNumber evidence="6">3.2.1.-</ecNumber>
    </submittedName>
</protein>
<evidence type="ECO:0000313" key="7">
    <source>
        <dbReference type="Proteomes" id="UP000559182"/>
    </source>
</evidence>
<comment type="similarity">
    <text evidence="1">Belongs to the glycosyl hydrolase 13 family.</text>
</comment>
<gene>
    <name evidence="6" type="ORF">FHU39_000299</name>
</gene>
<dbReference type="AlphaFoldDB" id="A0A839N519"/>
<dbReference type="InterPro" id="IPR004193">
    <property type="entry name" value="Glyco_hydro_13_N"/>
</dbReference>
<keyword evidence="7" id="KW-1185">Reference proteome</keyword>